<dbReference type="Gene3D" id="3.40.960.10">
    <property type="entry name" value="VSR Endonuclease"/>
    <property type="match status" value="1"/>
</dbReference>
<dbReference type="CDD" id="cd01038">
    <property type="entry name" value="Endonuclease_DUF559"/>
    <property type="match status" value="1"/>
</dbReference>
<evidence type="ECO:0000313" key="2">
    <source>
        <dbReference type="EMBL" id="TPE44906.1"/>
    </source>
</evidence>
<feature type="domain" description="DUF559" evidence="1">
    <location>
        <begin position="9"/>
        <end position="115"/>
    </location>
</feature>
<reference evidence="2 3" key="1">
    <citation type="submission" date="2019-06" db="EMBL/GenBank/DDBJ databases">
        <title>A novel bacterium of genus Pontibacter, isolated from marine sediment.</title>
        <authorList>
            <person name="Huang H."/>
            <person name="Mo K."/>
            <person name="Hu Y."/>
        </authorList>
    </citation>
    <scope>NUCLEOTIDE SEQUENCE [LARGE SCALE GENOMIC DNA]</scope>
    <source>
        <strain evidence="2 3">HB172049</strain>
    </source>
</reference>
<dbReference type="RefSeq" id="WP_140620931.1">
    <property type="nucleotide sequence ID" value="NZ_VFRQ01000003.1"/>
</dbReference>
<proteinExistence type="predicted"/>
<evidence type="ECO:0000259" key="1">
    <source>
        <dbReference type="Pfam" id="PF04480"/>
    </source>
</evidence>
<comment type="caution">
    <text evidence="2">The sequence shown here is derived from an EMBL/GenBank/DDBJ whole genome shotgun (WGS) entry which is preliminary data.</text>
</comment>
<evidence type="ECO:0000313" key="3">
    <source>
        <dbReference type="Proteomes" id="UP000316727"/>
    </source>
</evidence>
<accession>A0A501WH45</accession>
<dbReference type="AlphaFoldDB" id="A0A501WH45"/>
<gene>
    <name evidence="2" type="ORF">FJM65_07780</name>
</gene>
<name>A0A501WH45_9BACT</name>
<sequence length="117" mass="14095">MAIQNRRYLKENRRELRSNLTPAEAELWKYLKSGSLKGRKFRRQHSVKNYILDFYCLSEQLAVELDGQVHNSIVAEYADQERDQHLKKLNIRVIRFENRDVFENLQAVLQEVTRNFR</sequence>
<organism evidence="2 3">
    <name type="scientific">Pontibacter mangrovi</name>
    <dbReference type="NCBI Taxonomy" id="2589816"/>
    <lineage>
        <taxon>Bacteria</taxon>
        <taxon>Pseudomonadati</taxon>
        <taxon>Bacteroidota</taxon>
        <taxon>Cytophagia</taxon>
        <taxon>Cytophagales</taxon>
        <taxon>Hymenobacteraceae</taxon>
        <taxon>Pontibacter</taxon>
    </lineage>
</organism>
<keyword evidence="3" id="KW-1185">Reference proteome</keyword>
<dbReference type="OrthoDB" id="9798754at2"/>
<dbReference type="InterPro" id="IPR047216">
    <property type="entry name" value="Endonuclease_DUF559_bact"/>
</dbReference>
<dbReference type="SUPFAM" id="SSF52980">
    <property type="entry name" value="Restriction endonuclease-like"/>
    <property type="match status" value="1"/>
</dbReference>
<dbReference type="EMBL" id="VFRQ01000003">
    <property type="protein sequence ID" value="TPE44906.1"/>
    <property type="molecule type" value="Genomic_DNA"/>
</dbReference>
<dbReference type="Pfam" id="PF04480">
    <property type="entry name" value="DUF559"/>
    <property type="match status" value="1"/>
</dbReference>
<dbReference type="PANTHER" id="PTHR38590:SF1">
    <property type="entry name" value="BLL0828 PROTEIN"/>
    <property type="match status" value="1"/>
</dbReference>
<dbReference type="InterPro" id="IPR011335">
    <property type="entry name" value="Restrct_endonuc-II-like"/>
</dbReference>
<protein>
    <submittedName>
        <fullName evidence="2">DUF559 domain-containing protein</fullName>
    </submittedName>
</protein>
<dbReference type="PANTHER" id="PTHR38590">
    <property type="entry name" value="BLL0828 PROTEIN"/>
    <property type="match status" value="1"/>
</dbReference>
<dbReference type="Proteomes" id="UP000316727">
    <property type="component" value="Unassembled WGS sequence"/>
</dbReference>
<dbReference type="InterPro" id="IPR007569">
    <property type="entry name" value="DUF559"/>
</dbReference>